<dbReference type="EMBL" id="MU866179">
    <property type="protein sequence ID" value="KAK4176953.1"/>
    <property type="molecule type" value="Genomic_DNA"/>
</dbReference>
<dbReference type="PANTHER" id="PTHR11556">
    <property type="entry name" value="FRUCTOSE-1,6-BISPHOSPHATASE-RELATED"/>
    <property type="match status" value="1"/>
</dbReference>
<evidence type="ECO:0000256" key="5">
    <source>
        <dbReference type="ARBA" id="ARBA00022801"/>
    </source>
</evidence>
<dbReference type="GO" id="GO:0005986">
    <property type="term" value="P:sucrose biosynthetic process"/>
    <property type="evidence" value="ECO:0007669"/>
    <property type="project" value="TreeGrafter"/>
</dbReference>
<dbReference type="InterPro" id="IPR000146">
    <property type="entry name" value="FBPase_class-1"/>
</dbReference>
<reference evidence="10" key="1">
    <citation type="journal article" date="2023" name="Mol. Phylogenet. Evol.">
        <title>Genome-scale phylogeny and comparative genomics of the fungal order Sordariales.</title>
        <authorList>
            <person name="Hensen N."/>
            <person name="Bonometti L."/>
            <person name="Westerberg I."/>
            <person name="Brannstrom I.O."/>
            <person name="Guillou S."/>
            <person name="Cros-Aarteil S."/>
            <person name="Calhoun S."/>
            <person name="Haridas S."/>
            <person name="Kuo A."/>
            <person name="Mondo S."/>
            <person name="Pangilinan J."/>
            <person name="Riley R."/>
            <person name="LaButti K."/>
            <person name="Andreopoulos B."/>
            <person name="Lipzen A."/>
            <person name="Chen C."/>
            <person name="Yan M."/>
            <person name="Daum C."/>
            <person name="Ng V."/>
            <person name="Clum A."/>
            <person name="Steindorff A."/>
            <person name="Ohm R.A."/>
            <person name="Martin F."/>
            <person name="Silar P."/>
            <person name="Natvig D.O."/>
            <person name="Lalanne C."/>
            <person name="Gautier V."/>
            <person name="Ament-Velasquez S.L."/>
            <person name="Kruys A."/>
            <person name="Hutchinson M.I."/>
            <person name="Powell A.J."/>
            <person name="Barry K."/>
            <person name="Miller A.N."/>
            <person name="Grigoriev I.V."/>
            <person name="Debuchy R."/>
            <person name="Gladieux P."/>
            <person name="Hiltunen Thoren M."/>
            <person name="Johannesson H."/>
        </authorList>
    </citation>
    <scope>NUCLEOTIDE SEQUENCE</scope>
    <source>
        <strain evidence="10">CBS 892.96</strain>
    </source>
</reference>
<keyword evidence="6" id="KW-0460">Magnesium</keyword>
<feature type="domain" description="Fructose-1-6-bisphosphatase class 1 C-terminal" evidence="9">
    <location>
        <begin position="216"/>
        <end position="341"/>
    </location>
</feature>
<dbReference type="Pfam" id="PF18913">
    <property type="entry name" value="FBPase_C"/>
    <property type="match status" value="1"/>
</dbReference>
<comment type="similarity">
    <text evidence="3">Belongs to the FBPase class 1 family.</text>
</comment>
<dbReference type="PIRSF" id="PIRSF000904">
    <property type="entry name" value="FBPtase_SBPase"/>
    <property type="match status" value="1"/>
</dbReference>
<dbReference type="GO" id="GO:0006002">
    <property type="term" value="P:fructose 6-phosphate metabolic process"/>
    <property type="evidence" value="ECO:0007669"/>
    <property type="project" value="TreeGrafter"/>
</dbReference>
<evidence type="ECO:0000313" key="11">
    <source>
        <dbReference type="Proteomes" id="UP001302321"/>
    </source>
</evidence>
<dbReference type="GO" id="GO:0006000">
    <property type="term" value="P:fructose metabolic process"/>
    <property type="evidence" value="ECO:0007669"/>
    <property type="project" value="TreeGrafter"/>
</dbReference>
<feature type="domain" description="Fructose-1-6-bisphosphatase class I N-terminal" evidence="8">
    <location>
        <begin position="32"/>
        <end position="150"/>
    </location>
</feature>
<dbReference type="Proteomes" id="UP001302321">
    <property type="component" value="Unassembled WGS sequence"/>
</dbReference>
<comment type="caution">
    <text evidence="10">The sequence shown here is derived from an EMBL/GenBank/DDBJ whole genome shotgun (WGS) entry which is preliminary data.</text>
</comment>
<dbReference type="GO" id="GO:0005737">
    <property type="term" value="C:cytoplasm"/>
    <property type="evidence" value="ECO:0007669"/>
    <property type="project" value="TreeGrafter"/>
</dbReference>
<dbReference type="PANTHER" id="PTHR11556:SF35">
    <property type="entry name" value="SEDOHEPTULOSE-1,7-BISPHOSPHATASE, CHLOROPLASTIC"/>
    <property type="match status" value="1"/>
</dbReference>
<gene>
    <name evidence="10" type="ORF">QBC36DRAFT_237697</name>
</gene>
<dbReference type="PROSITE" id="PS00124">
    <property type="entry name" value="FBPASE"/>
    <property type="match status" value="1"/>
</dbReference>
<proteinExistence type="inferred from homology"/>
<comment type="pathway">
    <text evidence="2">Carbohydrate biosynthesis; Calvin cycle.</text>
</comment>
<dbReference type="Pfam" id="PF00316">
    <property type="entry name" value="FBPase"/>
    <property type="match status" value="1"/>
</dbReference>
<organism evidence="10 11">
    <name type="scientific">Triangularia setosa</name>
    <dbReference type="NCBI Taxonomy" id="2587417"/>
    <lineage>
        <taxon>Eukaryota</taxon>
        <taxon>Fungi</taxon>
        <taxon>Dikarya</taxon>
        <taxon>Ascomycota</taxon>
        <taxon>Pezizomycotina</taxon>
        <taxon>Sordariomycetes</taxon>
        <taxon>Sordariomycetidae</taxon>
        <taxon>Sordariales</taxon>
        <taxon>Podosporaceae</taxon>
        <taxon>Triangularia</taxon>
    </lineage>
</organism>
<comment type="cofactor">
    <cofactor evidence="1">
        <name>Mg(2+)</name>
        <dbReference type="ChEBI" id="CHEBI:18420"/>
    </cofactor>
</comment>
<dbReference type="SUPFAM" id="SSF56655">
    <property type="entry name" value="Carbohydrate phosphatase"/>
    <property type="match status" value="1"/>
</dbReference>
<evidence type="ECO:0008006" key="12">
    <source>
        <dbReference type="Google" id="ProtNLM"/>
    </source>
</evidence>
<evidence type="ECO:0000256" key="6">
    <source>
        <dbReference type="ARBA" id="ARBA00022842"/>
    </source>
</evidence>
<dbReference type="PRINTS" id="PR01958">
    <property type="entry name" value="S17BPHPHTASE"/>
</dbReference>
<evidence type="ECO:0000313" key="10">
    <source>
        <dbReference type="EMBL" id="KAK4176953.1"/>
    </source>
</evidence>
<keyword evidence="7" id="KW-0119">Carbohydrate metabolism</keyword>
<evidence type="ECO:0000256" key="3">
    <source>
        <dbReference type="ARBA" id="ARBA00010941"/>
    </source>
</evidence>
<dbReference type="InterPro" id="IPR044015">
    <property type="entry name" value="FBPase_C_dom"/>
</dbReference>
<dbReference type="GO" id="GO:0030388">
    <property type="term" value="P:fructose 1,6-bisphosphate metabolic process"/>
    <property type="evidence" value="ECO:0007669"/>
    <property type="project" value="TreeGrafter"/>
</dbReference>
<evidence type="ECO:0000259" key="9">
    <source>
        <dbReference type="Pfam" id="PF18913"/>
    </source>
</evidence>
<name>A0AAN6W8H1_9PEZI</name>
<reference evidence="10" key="2">
    <citation type="submission" date="2023-05" db="EMBL/GenBank/DDBJ databases">
        <authorList>
            <consortium name="Lawrence Berkeley National Laboratory"/>
            <person name="Steindorff A."/>
            <person name="Hensen N."/>
            <person name="Bonometti L."/>
            <person name="Westerberg I."/>
            <person name="Brannstrom I.O."/>
            <person name="Guillou S."/>
            <person name="Cros-Aarteil S."/>
            <person name="Calhoun S."/>
            <person name="Haridas S."/>
            <person name="Kuo A."/>
            <person name="Mondo S."/>
            <person name="Pangilinan J."/>
            <person name="Riley R."/>
            <person name="Labutti K."/>
            <person name="Andreopoulos B."/>
            <person name="Lipzen A."/>
            <person name="Chen C."/>
            <person name="Yanf M."/>
            <person name="Daum C."/>
            <person name="Ng V."/>
            <person name="Clum A."/>
            <person name="Ohm R."/>
            <person name="Martin F."/>
            <person name="Silar P."/>
            <person name="Natvig D."/>
            <person name="Lalanne C."/>
            <person name="Gautier V."/>
            <person name="Ament-Velasquez S.L."/>
            <person name="Kruys A."/>
            <person name="Hutchinson M.I."/>
            <person name="Powell A.J."/>
            <person name="Barry K."/>
            <person name="Miller A.N."/>
            <person name="Grigoriev I.V."/>
            <person name="Debuchy R."/>
            <person name="Gladieux P."/>
            <person name="Thoren M.H."/>
            <person name="Johannesson H."/>
        </authorList>
    </citation>
    <scope>NUCLEOTIDE SEQUENCE</scope>
    <source>
        <strain evidence="10">CBS 892.96</strain>
    </source>
</reference>
<accession>A0AAN6W8H1</accession>
<evidence type="ECO:0000256" key="7">
    <source>
        <dbReference type="ARBA" id="ARBA00023277"/>
    </source>
</evidence>
<keyword evidence="5" id="KW-0378">Hydrolase</keyword>
<dbReference type="Gene3D" id="3.40.190.80">
    <property type="match status" value="1"/>
</dbReference>
<keyword evidence="4" id="KW-0479">Metal-binding</keyword>
<sequence length="348" mass="37173">MENTTTTPDIHLSPALISHLQNAIPQDGTRESLLSSVIPSLLKSIAEIAKGLQNSHHVSAAGTSNTFGDDQLNVDVQAESHIRTAITTCPTIVTASSEEDPVERPVAHSFPAAPSSSQREVYTLAFDPLDGSSIIPSNWTVGTIIGLWDGPTALNCPPSTSQFLSILGVFGPRTTAIIAIRFPSLPSACLEAAFDSLTRTWEVTRPELSLASGPSPKTKYFSPANLRSASDIPQYAKLISEYISQAYTLRYSGGLVPDIVHALIKGHGVYISPVSQRHKAKLRRLYELCPIALVVECAGGKAVEFEKGEEGQRGVNILAKEIKETDERGGIVCGSGEGVLEAVTKIFA</sequence>
<dbReference type="InterPro" id="IPR020548">
    <property type="entry name" value="Fructose_bisphosphatase_AS"/>
</dbReference>
<evidence type="ECO:0000256" key="2">
    <source>
        <dbReference type="ARBA" id="ARBA00005215"/>
    </source>
</evidence>
<dbReference type="InterPro" id="IPR023079">
    <property type="entry name" value="SBPase"/>
</dbReference>
<dbReference type="GO" id="GO:0006094">
    <property type="term" value="P:gluconeogenesis"/>
    <property type="evidence" value="ECO:0007669"/>
    <property type="project" value="TreeGrafter"/>
</dbReference>
<protein>
    <recommendedName>
        <fullName evidence="12">Sedoheptulose-1,7-bisphosphatase</fullName>
    </recommendedName>
</protein>
<dbReference type="Gene3D" id="3.30.540.10">
    <property type="entry name" value="Fructose-1,6-Bisphosphatase, subunit A, domain 1"/>
    <property type="match status" value="1"/>
</dbReference>
<dbReference type="GO" id="GO:0042132">
    <property type="term" value="F:fructose 1,6-bisphosphate 1-phosphatase activity"/>
    <property type="evidence" value="ECO:0007669"/>
    <property type="project" value="TreeGrafter"/>
</dbReference>
<evidence type="ECO:0000259" key="8">
    <source>
        <dbReference type="Pfam" id="PF00316"/>
    </source>
</evidence>
<dbReference type="AlphaFoldDB" id="A0AAN6W8H1"/>
<evidence type="ECO:0000256" key="4">
    <source>
        <dbReference type="ARBA" id="ARBA00022723"/>
    </source>
</evidence>
<dbReference type="InterPro" id="IPR033391">
    <property type="entry name" value="FBPase_N"/>
</dbReference>
<dbReference type="GO" id="GO:0046872">
    <property type="term" value="F:metal ion binding"/>
    <property type="evidence" value="ECO:0007669"/>
    <property type="project" value="UniProtKB-KW"/>
</dbReference>
<keyword evidence="11" id="KW-1185">Reference proteome</keyword>
<evidence type="ECO:0000256" key="1">
    <source>
        <dbReference type="ARBA" id="ARBA00001946"/>
    </source>
</evidence>